<comment type="caution">
    <text evidence="2">The sequence shown here is derived from an EMBL/GenBank/DDBJ whole genome shotgun (WGS) entry which is preliminary data.</text>
</comment>
<evidence type="ECO:0000313" key="3">
    <source>
        <dbReference type="Proteomes" id="UP000235388"/>
    </source>
</evidence>
<evidence type="ECO:0000313" key="2">
    <source>
        <dbReference type="EMBL" id="PLW20598.1"/>
    </source>
</evidence>
<proteinExistence type="predicted"/>
<protein>
    <submittedName>
        <fullName evidence="2">Uncharacterized protein</fullName>
    </submittedName>
</protein>
<dbReference type="AlphaFoldDB" id="A0A2N5T568"/>
<reference evidence="2 3" key="1">
    <citation type="submission" date="2017-11" db="EMBL/GenBank/DDBJ databases">
        <title>De novo assembly and phasing of dikaryotic genomes from two isolates of Puccinia coronata f. sp. avenae, the causal agent of oat crown rust.</title>
        <authorList>
            <person name="Miller M.E."/>
            <person name="Zhang Y."/>
            <person name="Omidvar V."/>
            <person name="Sperschneider J."/>
            <person name="Schwessinger B."/>
            <person name="Raley C."/>
            <person name="Palmer J.M."/>
            <person name="Garnica D."/>
            <person name="Upadhyaya N."/>
            <person name="Rathjen J."/>
            <person name="Taylor J.M."/>
            <person name="Park R.F."/>
            <person name="Dodds P.N."/>
            <person name="Hirsch C.D."/>
            <person name="Kianian S.F."/>
            <person name="Figueroa M."/>
        </authorList>
    </citation>
    <scope>NUCLEOTIDE SEQUENCE [LARGE SCALE GENOMIC DNA]</scope>
    <source>
        <strain evidence="2">12NC29</strain>
    </source>
</reference>
<dbReference type="Proteomes" id="UP000235388">
    <property type="component" value="Unassembled WGS sequence"/>
</dbReference>
<feature type="region of interest" description="Disordered" evidence="1">
    <location>
        <begin position="34"/>
        <end position="82"/>
    </location>
</feature>
<accession>A0A2N5T568</accession>
<sequence>MPFGLTKPGLLLGPRALVLQDLLQRELVVADPRQRPLQLLQHPPPPAAADDDDDDAVPAAHAFFSSTRQSSPSSGRTDPGWLSWLRAAEQPHGFF</sequence>
<gene>
    <name evidence="2" type="ORF">PCANC_06071</name>
</gene>
<organism evidence="2 3">
    <name type="scientific">Puccinia coronata f. sp. avenae</name>
    <dbReference type="NCBI Taxonomy" id="200324"/>
    <lineage>
        <taxon>Eukaryota</taxon>
        <taxon>Fungi</taxon>
        <taxon>Dikarya</taxon>
        <taxon>Basidiomycota</taxon>
        <taxon>Pucciniomycotina</taxon>
        <taxon>Pucciniomycetes</taxon>
        <taxon>Pucciniales</taxon>
        <taxon>Pucciniaceae</taxon>
        <taxon>Puccinia</taxon>
    </lineage>
</organism>
<name>A0A2N5T568_9BASI</name>
<evidence type="ECO:0000256" key="1">
    <source>
        <dbReference type="SAM" id="MobiDB-lite"/>
    </source>
</evidence>
<keyword evidence="3" id="KW-1185">Reference proteome</keyword>
<feature type="compositionally biased region" description="Low complexity" evidence="1">
    <location>
        <begin position="57"/>
        <end position="74"/>
    </location>
</feature>
<dbReference type="EMBL" id="PGCJ01000794">
    <property type="protein sequence ID" value="PLW20598.1"/>
    <property type="molecule type" value="Genomic_DNA"/>
</dbReference>